<evidence type="ECO:0000313" key="1">
    <source>
        <dbReference type="EMBL" id="GJN13360.1"/>
    </source>
</evidence>
<keyword evidence="2" id="KW-1185">Reference proteome</keyword>
<comment type="caution">
    <text evidence="1">The sequence shown here is derived from an EMBL/GenBank/DDBJ whole genome shotgun (WGS) entry which is preliminary data.</text>
</comment>
<reference evidence="1" key="1">
    <citation type="journal article" date="2018" name="DNA Res.">
        <title>Multiple hybrid de novo genome assembly of finger millet, an orphan allotetraploid crop.</title>
        <authorList>
            <person name="Hatakeyama M."/>
            <person name="Aluri S."/>
            <person name="Balachadran M.T."/>
            <person name="Sivarajan S.R."/>
            <person name="Patrignani A."/>
            <person name="Gruter S."/>
            <person name="Poveda L."/>
            <person name="Shimizu-Inatsugi R."/>
            <person name="Baeten J."/>
            <person name="Francoijs K.J."/>
            <person name="Nataraja K.N."/>
            <person name="Reddy Y.A.N."/>
            <person name="Phadnis S."/>
            <person name="Ravikumar R.L."/>
            <person name="Schlapbach R."/>
            <person name="Sreeman S.M."/>
            <person name="Shimizu K.K."/>
        </authorList>
    </citation>
    <scope>NUCLEOTIDE SEQUENCE</scope>
</reference>
<dbReference type="EMBL" id="BQKI01000071">
    <property type="protein sequence ID" value="GJN13360.1"/>
    <property type="molecule type" value="Genomic_DNA"/>
</dbReference>
<evidence type="ECO:0000313" key="2">
    <source>
        <dbReference type="Proteomes" id="UP001054889"/>
    </source>
</evidence>
<dbReference type="AlphaFoldDB" id="A0AAV5DTX7"/>
<dbReference type="Proteomes" id="UP001054889">
    <property type="component" value="Unassembled WGS sequence"/>
</dbReference>
<reference evidence="1" key="2">
    <citation type="submission" date="2021-12" db="EMBL/GenBank/DDBJ databases">
        <title>Resequencing data analysis of finger millet.</title>
        <authorList>
            <person name="Hatakeyama M."/>
            <person name="Aluri S."/>
            <person name="Balachadran M.T."/>
            <person name="Sivarajan S.R."/>
            <person name="Poveda L."/>
            <person name="Shimizu-Inatsugi R."/>
            <person name="Schlapbach R."/>
            <person name="Sreeman S.M."/>
            <person name="Shimizu K.K."/>
        </authorList>
    </citation>
    <scope>NUCLEOTIDE SEQUENCE</scope>
</reference>
<proteinExistence type="predicted"/>
<accession>A0AAV5DTX7</accession>
<evidence type="ECO:0008006" key="3">
    <source>
        <dbReference type="Google" id="ProtNLM"/>
    </source>
</evidence>
<name>A0AAV5DTX7_ELECO</name>
<sequence length="60" mass="7134">MKSTVFRIDVDKDRENGYLITHTNKSRKYAWYQHLFKVVANVKAGVGYMPYGYPYTRLSR</sequence>
<organism evidence="1 2">
    <name type="scientific">Eleusine coracana subsp. coracana</name>
    <dbReference type="NCBI Taxonomy" id="191504"/>
    <lineage>
        <taxon>Eukaryota</taxon>
        <taxon>Viridiplantae</taxon>
        <taxon>Streptophyta</taxon>
        <taxon>Embryophyta</taxon>
        <taxon>Tracheophyta</taxon>
        <taxon>Spermatophyta</taxon>
        <taxon>Magnoliopsida</taxon>
        <taxon>Liliopsida</taxon>
        <taxon>Poales</taxon>
        <taxon>Poaceae</taxon>
        <taxon>PACMAD clade</taxon>
        <taxon>Chloridoideae</taxon>
        <taxon>Cynodonteae</taxon>
        <taxon>Eleusininae</taxon>
        <taxon>Eleusine</taxon>
    </lineage>
</organism>
<gene>
    <name evidence="1" type="primary">gb00054</name>
    <name evidence="1" type="ORF">PR202_gb00054</name>
</gene>
<protein>
    <recommendedName>
        <fullName evidence="3">PH domain-containing protein</fullName>
    </recommendedName>
</protein>